<gene>
    <name evidence="1" type="ORF">OG517_15885</name>
</gene>
<name>A0ABZ1TA91_STRVG</name>
<sequence length="350" mass="37417">MDVFTCAGCGTELTVPVSRVALPVHTYFGVWEQLHPPLMEPTTYAVDPEPWGPPWRLWDEVEEAEAAAQGVYAPEYSVSFGARGRIVMAPGDARGMALILDKCEGYCMGVDGRDGPNLACTGCGRPVATRMDDCGLWQAVWLEPDAVERRPGDLPAAPPPDWDDLLCESYAVPPFELDGSWSRRWAAAVGVALAHLVAACDGGPVTLPGGLTEEVFGPSVARFPSPGLPARSAAFAGPGTGMSRPAADILLVPRHPLTGEPWRPATGTAAVVPLDSGVWAYLALPRAGETSPVPATGRLPEGVLRDDYPEPPNPWPLWPDGQAFVRTLARLPAARSPRLRGYFDRPGQQI</sequence>
<dbReference type="RefSeq" id="WP_328961964.1">
    <property type="nucleotide sequence ID" value="NZ_CP108090.1"/>
</dbReference>
<reference evidence="1" key="1">
    <citation type="submission" date="2022-10" db="EMBL/GenBank/DDBJ databases">
        <title>The complete genomes of actinobacterial strains from the NBC collection.</title>
        <authorList>
            <person name="Joergensen T.S."/>
            <person name="Alvarez Arevalo M."/>
            <person name="Sterndorff E.B."/>
            <person name="Faurdal D."/>
            <person name="Vuksanovic O."/>
            <person name="Mourched A.-S."/>
            <person name="Charusanti P."/>
            <person name="Shaw S."/>
            <person name="Blin K."/>
            <person name="Weber T."/>
        </authorList>
    </citation>
    <scope>NUCLEOTIDE SEQUENCE</scope>
    <source>
        <strain evidence="1">NBC_00248</strain>
    </source>
</reference>
<organism evidence="1 2">
    <name type="scientific">Streptomyces virginiae</name>
    <name type="common">Streptomyces cinnamonensis</name>
    <dbReference type="NCBI Taxonomy" id="1961"/>
    <lineage>
        <taxon>Bacteria</taxon>
        <taxon>Bacillati</taxon>
        <taxon>Actinomycetota</taxon>
        <taxon>Actinomycetes</taxon>
        <taxon>Kitasatosporales</taxon>
        <taxon>Streptomycetaceae</taxon>
        <taxon>Streptomyces</taxon>
    </lineage>
</organism>
<proteinExistence type="predicted"/>
<protein>
    <submittedName>
        <fullName evidence="1">Uncharacterized protein</fullName>
    </submittedName>
</protein>
<dbReference type="Proteomes" id="UP001432039">
    <property type="component" value="Chromosome"/>
</dbReference>
<evidence type="ECO:0000313" key="2">
    <source>
        <dbReference type="Proteomes" id="UP001432039"/>
    </source>
</evidence>
<evidence type="ECO:0000313" key="1">
    <source>
        <dbReference type="EMBL" id="WUQ12794.1"/>
    </source>
</evidence>
<accession>A0ABZ1TA91</accession>
<keyword evidence="2" id="KW-1185">Reference proteome</keyword>
<dbReference type="EMBL" id="CP108090">
    <property type="protein sequence ID" value="WUQ12794.1"/>
    <property type="molecule type" value="Genomic_DNA"/>
</dbReference>